<reference evidence="2 3" key="1">
    <citation type="submission" date="2019-10" db="EMBL/GenBank/DDBJ databases">
        <title>Description of Paenibacillus choica sp. nov.</title>
        <authorList>
            <person name="Carlier A."/>
            <person name="Qi S."/>
        </authorList>
    </citation>
    <scope>NUCLEOTIDE SEQUENCE [LARGE SCALE GENOMIC DNA]</scope>
    <source>
        <strain evidence="2 3">LMG 31460</strain>
    </source>
</reference>
<feature type="signal peptide" evidence="1">
    <location>
        <begin position="1"/>
        <end position="34"/>
    </location>
</feature>
<evidence type="ECO:0000256" key="1">
    <source>
        <dbReference type="SAM" id="SignalP"/>
    </source>
</evidence>
<gene>
    <name evidence="2" type="ORF">GC102_15595</name>
</gene>
<name>A0ABX1Z1B9_9BACL</name>
<dbReference type="Gene3D" id="2.60.40.1080">
    <property type="match status" value="1"/>
</dbReference>
<dbReference type="SUPFAM" id="SSF69322">
    <property type="entry name" value="Tricorn protease domain 2"/>
    <property type="match status" value="1"/>
</dbReference>
<evidence type="ECO:0000313" key="2">
    <source>
        <dbReference type="EMBL" id="NOU87197.1"/>
    </source>
</evidence>
<dbReference type="EMBL" id="WHOC01000076">
    <property type="protein sequence ID" value="NOU87197.1"/>
    <property type="molecule type" value="Genomic_DNA"/>
</dbReference>
<feature type="chain" id="PRO_5045814571" description="CBM-cenC domain-containing protein" evidence="1">
    <location>
        <begin position="35"/>
        <end position="1440"/>
    </location>
</feature>
<dbReference type="Gene3D" id="2.60.40.10">
    <property type="entry name" value="Immunoglobulins"/>
    <property type="match status" value="1"/>
</dbReference>
<organism evidence="2 3">
    <name type="scientific">Paenibacillus germinis</name>
    <dbReference type="NCBI Taxonomy" id="2654979"/>
    <lineage>
        <taxon>Bacteria</taxon>
        <taxon>Bacillati</taxon>
        <taxon>Bacillota</taxon>
        <taxon>Bacilli</taxon>
        <taxon>Bacillales</taxon>
        <taxon>Paenibacillaceae</taxon>
        <taxon>Paenibacillus</taxon>
    </lineage>
</organism>
<evidence type="ECO:0008006" key="4">
    <source>
        <dbReference type="Google" id="ProtNLM"/>
    </source>
</evidence>
<keyword evidence="3" id="KW-1185">Reference proteome</keyword>
<protein>
    <recommendedName>
        <fullName evidence="4">CBM-cenC domain-containing protein</fullName>
    </recommendedName>
</protein>
<evidence type="ECO:0000313" key="3">
    <source>
        <dbReference type="Proteomes" id="UP000658690"/>
    </source>
</evidence>
<sequence length="1440" mass="154611">MAISMVGRSTFSKWLLGLLALLCLAFYLPSNVQAAEAAEIIPVPNSGFEQDLVSGKIPSWGYFSAGIPSGLSLSETTKIAGNRSLKMERTGAVAGALGAESVKLAVTPGKSYEAAVKLYIENFTGTPALWIRWHDAAGKPLNKQATYNISAPPLNKWLDIRAQGIAPADAAFATVFVYASSGTTMTAYVDEAQFYRVADTIAVINPGFEDPTSGATIPGWGLFSGTPASSVSISKAVQNSGLSSLLIDDTYTDKAVGLGTQAISVKEDGIYEAKASVYLVSGGGVSIYIKFYNASGKEIGTSSVSHGSPLNTWKQIKIEGIAPDNAATAQVLLYSGVATLSKAYFDDVSFTYKGDALKLPFKYGNPVDLGKPTITALTQGGTIGNNEVYFVANGNPGTFYAVDAATGKINFSQAVPGTTQTWAVTVGSDKNVYFAASQNRGFWKYDPIQKVITSVGNGNPSDNFVWDLDASSDGLIYGGTSPNAKVFSYKTRTNEFVDLGRMHATEQYARGVGVSDRYLYTGIGSLKHLMRMDRITGERTEITLSFTGKTDFVHNIWPYNGLVYIVHGTSLSIMDEQTLDEKLRISNNSPEAFDGYLSPPSPYNSDLIYYRNKNSRDLWTYNVSTNTVQPVTPQVKLLEYGTKAINWITLPDSGDKVLATLYENGYYTLYNPQDNSLQTSLIAIVKDGVDVQSLAAGPDGKLYLGGFIDGMTLFNQSTQSLERQMSNPYSPHQIEEIGFLNGKTYFGNYGGARINRFDASLPYEYGETVAHNPGLVYTIPNFQDRPYAFASGDNKLFIGTIPGYGELGGSLTTYDDTTKLWSSTRNVVQNQSIIALAYKNGIVYGGTSVEGGLGSTRTAATAKLFKWNAGTNTKLDEFVPAIPGISSFKLLGGLSFGPDGLLWGGAWGIDTEGVDIFAVYALNPDTNAVVKNKLVYPGAKGGSQWRGFYLRWGQDGLLYTTIARNVTVFDLVTLKYRKLTETQSNLLDLGVDGSIYYTSGPTLFKLQAPLAQASISMAKVTLDQGQSEPIISSGVLENGLPAILAGGTTSFTSSDPTVLSVVYGEVKALKAGTANVYADITLGGSTIRTNTIEVTVYQGTSLTVNTVTEATYSDTATLSATLTDLQGQPFANRSVQFSVDGVTIGSASTNAQGVAVLSYVVTQGATTNMEEAVYEVRAVFERDDVTHTGTSEGKGSITVKRETASVAYTGTTSASVETVKLAAHVSQQEDGELGSIAGLPIQFTISQMNPDGSLAPFSAPALQVVYQTDVTGNVYMNQQLPAGLYQVKTELLMNSRYAKAESNVTLAVYGSSEEEVEAEGWFAITEGNTAIGSKAKKVHIEAEWEMDEKAKLPKGKLKIHAEPKGLKLELKTAQWLVVTSNSVYIQGQAMDDDGISYMVRLMIGKQQEVVSLQIWQGLNAQGAPFYQSLGQKWSGNIKLK</sequence>
<dbReference type="InterPro" id="IPR008964">
    <property type="entry name" value="Invasin/intimin_cell_adhesion"/>
</dbReference>
<comment type="caution">
    <text evidence="2">The sequence shown here is derived from an EMBL/GenBank/DDBJ whole genome shotgun (WGS) entry which is preliminary data.</text>
</comment>
<dbReference type="InterPro" id="IPR015943">
    <property type="entry name" value="WD40/YVTN_repeat-like_dom_sf"/>
</dbReference>
<accession>A0ABX1Z1B9</accession>
<dbReference type="SUPFAM" id="SSF49373">
    <property type="entry name" value="Invasin/intimin cell-adhesion fragments"/>
    <property type="match status" value="1"/>
</dbReference>
<keyword evidence="1" id="KW-0732">Signal</keyword>
<dbReference type="SUPFAM" id="SSF50998">
    <property type="entry name" value="Quinoprotein alcohol dehydrogenase-like"/>
    <property type="match status" value="1"/>
</dbReference>
<dbReference type="Proteomes" id="UP000658690">
    <property type="component" value="Unassembled WGS sequence"/>
</dbReference>
<dbReference type="Gene3D" id="2.60.120.260">
    <property type="entry name" value="Galactose-binding domain-like"/>
    <property type="match status" value="2"/>
</dbReference>
<dbReference type="Gene3D" id="2.130.10.10">
    <property type="entry name" value="YVTN repeat-like/Quinoprotein amine dehydrogenase"/>
    <property type="match status" value="1"/>
</dbReference>
<proteinExistence type="predicted"/>
<dbReference type="InterPro" id="IPR013783">
    <property type="entry name" value="Ig-like_fold"/>
</dbReference>
<dbReference type="RefSeq" id="WP_171690387.1">
    <property type="nucleotide sequence ID" value="NZ_WHOC01000076.1"/>
</dbReference>
<dbReference type="InterPro" id="IPR011047">
    <property type="entry name" value="Quinoprotein_ADH-like_sf"/>
</dbReference>